<name>A0A4Q9ESI4_9GAMM</name>
<reference evidence="1 2" key="1">
    <citation type="submission" date="2019-02" db="EMBL/GenBank/DDBJ databases">
        <title>Comparative genomic analysis of the Hafnia genus genomes.</title>
        <authorList>
            <person name="Zhiqiu Y."/>
            <person name="Chao Y."/>
            <person name="Yuhui D."/>
            <person name="Di H."/>
            <person name="Bin L."/>
        </authorList>
    </citation>
    <scope>NUCLEOTIDE SEQUENCE [LARGE SCALE GENOMIC DNA]</scope>
    <source>
        <strain evidence="1 2">PCM_1194</strain>
    </source>
</reference>
<accession>A0A4Q9ESI4</accession>
<evidence type="ECO:0000313" key="1">
    <source>
        <dbReference type="EMBL" id="TBM28314.1"/>
    </source>
</evidence>
<dbReference type="Proteomes" id="UP000293380">
    <property type="component" value="Unassembled WGS sequence"/>
</dbReference>
<organism evidence="1 2">
    <name type="scientific">Hafnia paralvei</name>
    <dbReference type="NCBI Taxonomy" id="546367"/>
    <lineage>
        <taxon>Bacteria</taxon>
        <taxon>Pseudomonadati</taxon>
        <taxon>Pseudomonadota</taxon>
        <taxon>Gammaproteobacteria</taxon>
        <taxon>Enterobacterales</taxon>
        <taxon>Hafniaceae</taxon>
        <taxon>Hafnia</taxon>
    </lineage>
</organism>
<gene>
    <name evidence="1" type="ORF">EYY89_08980</name>
</gene>
<dbReference type="EMBL" id="SITD01000046">
    <property type="protein sequence ID" value="TBM28314.1"/>
    <property type="molecule type" value="Genomic_DNA"/>
</dbReference>
<comment type="caution">
    <text evidence="1">The sequence shown here is derived from an EMBL/GenBank/DDBJ whole genome shotgun (WGS) entry which is preliminary data.</text>
</comment>
<sequence>MMAIIRTENESGENHLPAGWLSGFATLCGVSEESDTAISDAHEGTVTCEVCSDIANAIFCSVQPEEVEHPPVADIKVPPRGDSHR</sequence>
<proteinExistence type="predicted"/>
<evidence type="ECO:0000313" key="2">
    <source>
        <dbReference type="Proteomes" id="UP000293380"/>
    </source>
</evidence>
<dbReference type="RefSeq" id="WP_130959454.1">
    <property type="nucleotide sequence ID" value="NZ_SITD01000046.1"/>
</dbReference>
<protein>
    <submittedName>
        <fullName evidence="1">Uncharacterized protein</fullName>
    </submittedName>
</protein>
<dbReference type="AlphaFoldDB" id="A0A4Q9ESI4"/>